<dbReference type="EMBL" id="FODD01000023">
    <property type="protein sequence ID" value="SEO32927.1"/>
    <property type="molecule type" value="Genomic_DNA"/>
</dbReference>
<dbReference type="InterPro" id="IPR029063">
    <property type="entry name" value="SAM-dependent_MTases_sf"/>
</dbReference>
<dbReference type="InterPro" id="IPR004556">
    <property type="entry name" value="HemK-like"/>
</dbReference>
<comment type="catalytic activity">
    <reaction evidence="5">
        <text>L-glutaminyl-[peptide chain release factor] + S-adenosyl-L-methionine = N(5)-methyl-L-glutaminyl-[peptide chain release factor] + S-adenosyl-L-homocysteine + H(+)</text>
        <dbReference type="Rhea" id="RHEA:42896"/>
        <dbReference type="Rhea" id="RHEA-COMP:10271"/>
        <dbReference type="Rhea" id="RHEA-COMP:10272"/>
        <dbReference type="ChEBI" id="CHEBI:15378"/>
        <dbReference type="ChEBI" id="CHEBI:30011"/>
        <dbReference type="ChEBI" id="CHEBI:57856"/>
        <dbReference type="ChEBI" id="CHEBI:59789"/>
        <dbReference type="ChEBI" id="CHEBI:61891"/>
        <dbReference type="EC" id="2.1.1.297"/>
    </reaction>
</comment>
<protein>
    <recommendedName>
        <fullName evidence="1">peptide chain release factor N(5)-glutamine methyltransferase</fullName>
        <ecNumber evidence="1">2.1.1.297</ecNumber>
    </recommendedName>
</protein>
<dbReference type="GO" id="GO:0032259">
    <property type="term" value="P:methylation"/>
    <property type="evidence" value="ECO:0007669"/>
    <property type="project" value="UniProtKB-KW"/>
</dbReference>
<keyword evidence="4" id="KW-0949">S-adenosyl-L-methionine</keyword>
<dbReference type="SUPFAM" id="SSF53335">
    <property type="entry name" value="S-adenosyl-L-methionine-dependent methyltransferases"/>
    <property type="match status" value="1"/>
</dbReference>
<dbReference type="PANTHER" id="PTHR18895:SF74">
    <property type="entry name" value="MTRF1L RELEASE FACTOR GLUTAMINE METHYLTRANSFERASE"/>
    <property type="match status" value="1"/>
</dbReference>
<evidence type="ECO:0000256" key="3">
    <source>
        <dbReference type="ARBA" id="ARBA00022679"/>
    </source>
</evidence>
<dbReference type="OrthoDB" id="9800643at2"/>
<dbReference type="GO" id="GO:0102559">
    <property type="term" value="F:peptide chain release factor N(5)-glutamine methyltransferase activity"/>
    <property type="evidence" value="ECO:0007669"/>
    <property type="project" value="UniProtKB-EC"/>
</dbReference>
<dbReference type="Proteomes" id="UP000181951">
    <property type="component" value="Unassembled WGS sequence"/>
</dbReference>
<keyword evidence="3 7" id="KW-0808">Transferase</keyword>
<evidence type="ECO:0000313" key="7">
    <source>
        <dbReference type="EMBL" id="SEO32927.1"/>
    </source>
</evidence>
<evidence type="ECO:0000256" key="5">
    <source>
        <dbReference type="ARBA" id="ARBA00048391"/>
    </source>
</evidence>
<evidence type="ECO:0000256" key="1">
    <source>
        <dbReference type="ARBA" id="ARBA00012771"/>
    </source>
</evidence>
<dbReference type="Gene3D" id="3.40.50.150">
    <property type="entry name" value="Vaccinia Virus protein VP39"/>
    <property type="match status" value="1"/>
</dbReference>
<evidence type="ECO:0000256" key="2">
    <source>
        <dbReference type="ARBA" id="ARBA00022603"/>
    </source>
</evidence>
<organism evidence="7 8">
    <name type="scientific">Actinacidiphila rubida</name>
    <dbReference type="NCBI Taxonomy" id="310780"/>
    <lineage>
        <taxon>Bacteria</taxon>
        <taxon>Bacillati</taxon>
        <taxon>Actinomycetota</taxon>
        <taxon>Actinomycetes</taxon>
        <taxon>Kitasatosporales</taxon>
        <taxon>Streptomycetaceae</taxon>
        <taxon>Actinacidiphila</taxon>
    </lineage>
</organism>
<keyword evidence="8" id="KW-1185">Reference proteome</keyword>
<evidence type="ECO:0000256" key="4">
    <source>
        <dbReference type="ARBA" id="ARBA00022691"/>
    </source>
</evidence>
<dbReference type="STRING" id="310780.SAMN05216267_102389"/>
<gene>
    <name evidence="7" type="ORF">SAMN05216267_102389</name>
</gene>
<dbReference type="EC" id="2.1.1.297" evidence="1"/>
<dbReference type="CDD" id="cd02440">
    <property type="entry name" value="AdoMet_MTases"/>
    <property type="match status" value="1"/>
</dbReference>
<keyword evidence="2 7" id="KW-0489">Methyltransferase</keyword>
<dbReference type="InterPro" id="IPR022446">
    <property type="entry name" value="MeTrfrase_put"/>
</dbReference>
<proteinExistence type="predicted"/>
<dbReference type="PANTHER" id="PTHR18895">
    <property type="entry name" value="HEMK METHYLTRANSFERASE"/>
    <property type="match status" value="1"/>
</dbReference>
<feature type="domain" description="Methyltransferase small" evidence="6">
    <location>
        <begin position="109"/>
        <end position="165"/>
    </location>
</feature>
<dbReference type="Pfam" id="PF05175">
    <property type="entry name" value="MTS"/>
    <property type="match status" value="1"/>
</dbReference>
<dbReference type="InterPro" id="IPR007848">
    <property type="entry name" value="Small_mtfrase_dom"/>
</dbReference>
<sequence length="274" mass="28342">MPDISAERLQPPVLTEAEVVLALRAAGCVFAEEEARLLTAAAEGPADLAAKVDRRASGVPLEHVVGWAEFMGLRIAVDDRVFVPRRRTEFLVERGIALARAQDRPAPLVVVDLCCGSGALGVALAAHLDGAELHAADLDPAAVACARRNVLPAGGSVHEGDLFAALPGRLRGTVAVLAANVPYVPTGEVPLLPSEAREHEALMALDGGTDGLDLLRRVADGARQWLAPGGAVLCEVSERQAGAAVAAVRGAGLEAHLAEDDERGATVVTGVRTP</sequence>
<dbReference type="NCBIfam" id="TIGR00536">
    <property type="entry name" value="hemK_fam"/>
    <property type="match status" value="1"/>
</dbReference>
<reference evidence="7 8" key="1">
    <citation type="submission" date="2016-10" db="EMBL/GenBank/DDBJ databases">
        <authorList>
            <person name="de Groot N.N."/>
        </authorList>
    </citation>
    <scope>NUCLEOTIDE SEQUENCE [LARGE SCALE GENOMIC DNA]</scope>
    <source>
        <strain evidence="7 8">CGMCC 4.2026</strain>
    </source>
</reference>
<dbReference type="AlphaFoldDB" id="A0A1H8NTK6"/>
<name>A0A1H8NTK6_9ACTN</name>
<dbReference type="InterPro" id="IPR050320">
    <property type="entry name" value="N5-glutamine_MTase"/>
</dbReference>
<dbReference type="RefSeq" id="WP_075017447.1">
    <property type="nucleotide sequence ID" value="NZ_FODD01000023.1"/>
</dbReference>
<accession>A0A1H8NTK6</accession>
<evidence type="ECO:0000313" key="8">
    <source>
        <dbReference type="Proteomes" id="UP000181951"/>
    </source>
</evidence>
<evidence type="ECO:0000259" key="6">
    <source>
        <dbReference type="Pfam" id="PF05175"/>
    </source>
</evidence>
<dbReference type="NCBIfam" id="TIGR03704">
    <property type="entry name" value="PrmC_rel_meth"/>
    <property type="match status" value="1"/>
</dbReference>